<reference evidence="3" key="1">
    <citation type="journal article" date="2013" name="Science">
        <title>The Amborella genome and the evolution of flowering plants.</title>
        <authorList>
            <consortium name="Amborella Genome Project"/>
        </authorList>
    </citation>
    <scope>NUCLEOTIDE SEQUENCE [LARGE SCALE GENOMIC DNA]</scope>
</reference>
<dbReference type="Proteomes" id="UP000017836">
    <property type="component" value="Unassembled WGS sequence"/>
</dbReference>
<proteinExistence type="predicted"/>
<feature type="compositionally biased region" description="Basic and acidic residues" evidence="1">
    <location>
        <begin position="31"/>
        <end position="47"/>
    </location>
</feature>
<evidence type="ECO:0000313" key="3">
    <source>
        <dbReference type="Proteomes" id="UP000017836"/>
    </source>
</evidence>
<dbReference type="Gramene" id="ERN11925">
    <property type="protein sequence ID" value="ERN11925"/>
    <property type="gene ID" value="AMTR_s00020p00246060"/>
</dbReference>
<sequence>MRAASERENTAVGSTELDEDGIAVDGYSTGRSRERPLSGRELDRMSGDEEINGGEEGQGTEAKRSLTSSLDTCTKGDGTLGAQTRALSHTE</sequence>
<evidence type="ECO:0000256" key="1">
    <source>
        <dbReference type="SAM" id="MobiDB-lite"/>
    </source>
</evidence>
<protein>
    <submittedName>
        <fullName evidence="2">Uncharacterized protein</fullName>
    </submittedName>
</protein>
<dbReference type="HOGENOM" id="CLU_2429995_0_0_1"/>
<dbReference type="EMBL" id="KI392664">
    <property type="protein sequence ID" value="ERN11925.1"/>
    <property type="molecule type" value="Genomic_DNA"/>
</dbReference>
<feature type="compositionally biased region" description="Polar residues" evidence="1">
    <location>
        <begin position="81"/>
        <end position="91"/>
    </location>
</feature>
<keyword evidence="3" id="KW-1185">Reference proteome</keyword>
<feature type="region of interest" description="Disordered" evidence="1">
    <location>
        <begin position="1"/>
        <end position="91"/>
    </location>
</feature>
<evidence type="ECO:0000313" key="2">
    <source>
        <dbReference type="EMBL" id="ERN11925.1"/>
    </source>
</evidence>
<gene>
    <name evidence="2" type="ORF">AMTR_s00020p00246060</name>
</gene>
<dbReference type="AlphaFoldDB" id="W1PX03"/>
<accession>W1PX03</accession>
<name>W1PX03_AMBTC</name>
<organism evidence="2 3">
    <name type="scientific">Amborella trichopoda</name>
    <dbReference type="NCBI Taxonomy" id="13333"/>
    <lineage>
        <taxon>Eukaryota</taxon>
        <taxon>Viridiplantae</taxon>
        <taxon>Streptophyta</taxon>
        <taxon>Embryophyta</taxon>
        <taxon>Tracheophyta</taxon>
        <taxon>Spermatophyta</taxon>
        <taxon>Magnoliopsida</taxon>
        <taxon>Amborellales</taxon>
        <taxon>Amborellaceae</taxon>
        <taxon>Amborella</taxon>
    </lineage>
</organism>